<sequence length="113" mass="13016">MIKWPTQEIAQMNLPPLFARLYPKTRCIMDCSEIYIERPYAKIAVVEESKLLAKVRIDVERVIGLLQNKYTTLQSRLPITLLKKKNDKDYAFIAKKLTVCCALTNLSPSIVPF</sequence>
<evidence type="ECO:0000313" key="4">
    <source>
        <dbReference type="EnsemblMetazoa" id="Aqu2.1.21030_001"/>
    </source>
</evidence>
<evidence type="ECO:0000259" key="3">
    <source>
        <dbReference type="Pfam" id="PF13359"/>
    </source>
</evidence>
<dbReference type="InterPro" id="IPR027806">
    <property type="entry name" value="HARBI1_dom"/>
</dbReference>
<organism evidence="4">
    <name type="scientific">Amphimedon queenslandica</name>
    <name type="common">Sponge</name>
    <dbReference type="NCBI Taxonomy" id="400682"/>
    <lineage>
        <taxon>Eukaryota</taxon>
        <taxon>Metazoa</taxon>
        <taxon>Porifera</taxon>
        <taxon>Demospongiae</taxon>
        <taxon>Heteroscleromorpha</taxon>
        <taxon>Haplosclerida</taxon>
        <taxon>Niphatidae</taxon>
        <taxon>Amphimedon</taxon>
    </lineage>
</organism>
<evidence type="ECO:0000256" key="2">
    <source>
        <dbReference type="ARBA" id="ARBA00022723"/>
    </source>
</evidence>
<dbReference type="PANTHER" id="PTHR23080">
    <property type="entry name" value="THAP DOMAIN PROTEIN"/>
    <property type="match status" value="1"/>
</dbReference>
<accession>A0A1X7U0Y7</accession>
<dbReference type="eggNOG" id="ENOG502T22Q">
    <property type="taxonomic scope" value="Eukaryota"/>
</dbReference>
<keyword evidence="2" id="KW-0479">Metal-binding</keyword>
<feature type="domain" description="DDE Tnp4" evidence="3">
    <location>
        <begin position="46"/>
        <end position="105"/>
    </location>
</feature>
<dbReference type="InParanoid" id="A0A1X7U0Y7"/>
<protein>
    <recommendedName>
        <fullName evidence="3">DDE Tnp4 domain-containing protein</fullName>
    </recommendedName>
</protein>
<name>A0A1X7U0Y7_AMPQE</name>
<dbReference type="OrthoDB" id="7331812at2759"/>
<dbReference type="AlphaFoldDB" id="A0A1X7U0Y7"/>
<evidence type="ECO:0000256" key="1">
    <source>
        <dbReference type="ARBA" id="ARBA00001968"/>
    </source>
</evidence>
<dbReference type="EnsemblMetazoa" id="Aqu2.1.21030_001">
    <property type="protein sequence ID" value="Aqu2.1.21030_001"/>
    <property type="gene ID" value="Aqu2.1.21030"/>
</dbReference>
<dbReference type="GO" id="GO:0046872">
    <property type="term" value="F:metal ion binding"/>
    <property type="evidence" value="ECO:0007669"/>
    <property type="project" value="UniProtKB-KW"/>
</dbReference>
<dbReference type="Pfam" id="PF13359">
    <property type="entry name" value="DDE_Tnp_4"/>
    <property type="match status" value="1"/>
</dbReference>
<proteinExistence type="predicted"/>
<reference evidence="4" key="1">
    <citation type="submission" date="2017-05" db="UniProtKB">
        <authorList>
            <consortium name="EnsemblMetazoa"/>
        </authorList>
    </citation>
    <scope>IDENTIFICATION</scope>
</reference>
<comment type="cofactor">
    <cofactor evidence="1">
        <name>a divalent metal cation</name>
        <dbReference type="ChEBI" id="CHEBI:60240"/>
    </cofactor>
</comment>